<feature type="transmembrane region" description="Helical" evidence="6">
    <location>
        <begin position="394"/>
        <end position="422"/>
    </location>
</feature>
<keyword evidence="2" id="KW-1003">Cell membrane</keyword>
<evidence type="ECO:0000256" key="3">
    <source>
        <dbReference type="ARBA" id="ARBA00022692"/>
    </source>
</evidence>
<dbReference type="AlphaFoldDB" id="A0A1K1LQP3"/>
<evidence type="ECO:0000256" key="2">
    <source>
        <dbReference type="ARBA" id="ARBA00022475"/>
    </source>
</evidence>
<dbReference type="EMBL" id="FPIP01000001">
    <property type="protein sequence ID" value="SFW13171.1"/>
    <property type="molecule type" value="Genomic_DNA"/>
</dbReference>
<feature type="transmembrane region" description="Helical" evidence="6">
    <location>
        <begin position="307"/>
        <end position="324"/>
    </location>
</feature>
<evidence type="ECO:0000256" key="4">
    <source>
        <dbReference type="ARBA" id="ARBA00022989"/>
    </source>
</evidence>
<dbReference type="GO" id="GO:0005886">
    <property type="term" value="C:plasma membrane"/>
    <property type="evidence" value="ECO:0007669"/>
    <property type="project" value="UniProtKB-SubCell"/>
</dbReference>
<evidence type="ECO:0000313" key="9">
    <source>
        <dbReference type="Proteomes" id="UP000183461"/>
    </source>
</evidence>
<feature type="transmembrane region" description="Helical" evidence="6">
    <location>
        <begin position="360"/>
        <end position="382"/>
    </location>
</feature>
<keyword evidence="3 6" id="KW-0812">Transmembrane</keyword>
<feature type="transmembrane region" description="Helical" evidence="6">
    <location>
        <begin position="54"/>
        <end position="72"/>
    </location>
</feature>
<protein>
    <submittedName>
        <fullName evidence="8">ComEC/Rec2-related protein</fullName>
    </submittedName>
</protein>
<organism evidence="8 9">
    <name type="scientific">Ruminococcus flavefaciens</name>
    <dbReference type="NCBI Taxonomy" id="1265"/>
    <lineage>
        <taxon>Bacteria</taxon>
        <taxon>Bacillati</taxon>
        <taxon>Bacillota</taxon>
        <taxon>Clostridia</taxon>
        <taxon>Eubacteriales</taxon>
        <taxon>Oscillospiraceae</taxon>
        <taxon>Ruminococcus</taxon>
    </lineage>
</organism>
<accession>A0A1K1LQP3</accession>
<feature type="transmembrane region" description="Helical" evidence="6">
    <location>
        <begin position="475"/>
        <end position="494"/>
    </location>
</feature>
<dbReference type="Proteomes" id="UP000183461">
    <property type="component" value="Unassembled WGS sequence"/>
</dbReference>
<name>A0A1K1LQP3_RUMFL</name>
<dbReference type="PANTHER" id="PTHR30619">
    <property type="entry name" value="DNA INTERNALIZATION/COMPETENCE PROTEIN COMEC/REC2"/>
    <property type="match status" value="1"/>
</dbReference>
<dbReference type="InterPro" id="IPR052159">
    <property type="entry name" value="Competence_DNA_uptake"/>
</dbReference>
<evidence type="ECO:0000256" key="6">
    <source>
        <dbReference type="SAM" id="Phobius"/>
    </source>
</evidence>
<gene>
    <name evidence="8" type="ORF">SAMN02910280_0672</name>
</gene>
<feature type="transmembrane region" description="Helical" evidence="6">
    <location>
        <begin position="452"/>
        <end position="470"/>
    </location>
</feature>
<evidence type="ECO:0000256" key="1">
    <source>
        <dbReference type="ARBA" id="ARBA00004651"/>
    </source>
</evidence>
<feature type="domain" description="ComEC/Rec2-related protein" evidence="7">
    <location>
        <begin position="210"/>
        <end position="468"/>
    </location>
</feature>
<evidence type="ECO:0000313" key="8">
    <source>
        <dbReference type="EMBL" id="SFW13171.1"/>
    </source>
</evidence>
<feature type="transmembrane region" description="Helical" evidence="6">
    <location>
        <begin position="330"/>
        <end position="348"/>
    </location>
</feature>
<proteinExistence type="predicted"/>
<dbReference type="Pfam" id="PF03772">
    <property type="entry name" value="Competence"/>
    <property type="match status" value="1"/>
</dbReference>
<feature type="transmembrane region" description="Helical" evidence="6">
    <location>
        <begin position="231"/>
        <end position="253"/>
    </location>
</feature>
<dbReference type="NCBIfam" id="TIGR00360">
    <property type="entry name" value="ComEC_N-term"/>
    <property type="match status" value="1"/>
</dbReference>
<sequence>MKRKMIGAAAAYMAGLFFASFFTDPAILIIFLLIIAAACIVGIRFGFKRKDIALMALFFAASGGVFSVYTAVRYKPVVAMNGSSGSFVGKVTDVQYYSGENASYTLNGRINGSIKAKVTYYSASLGAEKGDILDIGSCTFQIPKSDYLFDGEKYYKSDGIFLTLQNAKDISVEHRNARKLGKAIERYREDMISAFRLNLGKDSGDLLAGMVFGEKRGMDDNVKASVYRCGIGHMLAVSGLHVSVAVFVLMWLLKRLRVNKYASFALMECLILFVAAMANYPVSAIRAAIMMNFFYAARLFRRQNDTFNSLAAAVFLICIFQPYAVYDEGFILSVAGTFGIGVFAQYMTKDMPDEHLYQRFIRNCAVMLCTSLCVFPFSLLFFDETSLISPITNIFIIPLCSISMIIGLIYALTGGIVDLLFISKYINEFVLRISDIAARIRFTHFSCDSKELVLGLLLFIVVTAITAVLFGKRKYICCTIAAAVVFMFVGAGIIRIQRDSRTTIAVLGNGSNAAVVVCGGGSTDIIDLSGHYKSARYVRKYLARNGISSVQNTVLTNKVQSSYASYLYELEFVDTGKWLASGGDVSSEDFGITYFGDNSVVIDEGSFSAEYSGGTVTVRSGDKKAVITSAKGGEISNDSITVMYGNVPENADRSNDSVIYLADGNNFEIVLSDSGGCNIRRL</sequence>
<dbReference type="PANTHER" id="PTHR30619:SF1">
    <property type="entry name" value="RECOMBINATION PROTEIN 2"/>
    <property type="match status" value="1"/>
</dbReference>
<feature type="transmembrane region" description="Helical" evidence="6">
    <location>
        <begin position="28"/>
        <end position="47"/>
    </location>
</feature>
<comment type="subcellular location">
    <subcellularLocation>
        <location evidence="1">Cell membrane</location>
        <topology evidence="1">Multi-pass membrane protein</topology>
    </subcellularLocation>
</comment>
<feature type="transmembrane region" description="Helical" evidence="6">
    <location>
        <begin position="260"/>
        <end position="278"/>
    </location>
</feature>
<dbReference type="InterPro" id="IPR004477">
    <property type="entry name" value="ComEC_N"/>
</dbReference>
<keyword evidence="4 6" id="KW-1133">Transmembrane helix</keyword>
<reference evidence="8 9" key="1">
    <citation type="submission" date="2016-11" db="EMBL/GenBank/DDBJ databases">
        <authorList>
            <person name="Jaros S."/>
            <person name="Januszkiewicz K."/>
            <person name="Wedrychowicz H."/>
        </authorList>
    </citation>
    <scope>NUCLEOTIDE SEQUENCE [LARGE SCALE GENOMIC DNA]</scope>
    <source>
        <strain evidence="8 9">YL228</strain>
    </source>
</reference>
<keyword evidence="5 6" id="KW-0472">Membrane</keyword>
<evidence type="ECO:0000256" key="5">
    <source>
        <dbReference type="ARBA" id="ARBA00023136"/>
    </source>
</evidence>
<evidence type="ECO:0000259" key="7">
    <source>
        <dbReference type="Pfam" id="PF03772"/>
    </source>
</evidence>